<dbReference type="EMBL" id="JBANRG010000147">
    <property type="protein sequence ID" value="KAK7433624.1"/>
    <property type="molecule type" value="Genomic_DNA"/>
</dbReference>
<sequence>MDSILPNRQYTFSEMLSEIRKLSEEDAGLEYSQFTLTGIRSQHQATVDVTTSTLSEDHSISVSRYYNAFMAIDTRILFKGQPLMVCQYPDPAQVFDTPVCITHHHSSLGRSFPLHRIPNIQLGFFGHHYMLHVFFPALLDSQDYDSAQGPRLSREQEQRLSLYALQPTLGMLCPEDELHIDNTFGDSFCGKHKLVQGRAVEALATTLEFFIRFTGLDWAKGCFYLHTARGLAEYTQHGQTDDALEALMIAEQKIKLNRCSGRWWVVAGLEFSSDRKECLQWMSSSHSRVVEKALEVSEGLAARMTSTEYASCSKRIVSRLTQVSGCYTCPEDDRFGVAHVELLSTDMLSPEGPYSHQAATVEEMLDYDRMSDILTDAKATCYFSSRSVSTNARIEVSDWWDFRFHQLAAIEDIIYSHYLLGPDLNEDGLLMAAACNWVVNSLYSLVDNGTTACQLQKVILRNGVSSRTLGAGMLFLRPIRNILGYSRFHGIKGDACRDVIESCMGMPIDIFKLKFVKYKDEEEMSDSDI</sequence>
<organism evidence="1 3">
    <name type="scientific">Marasmiellus scandens</name>
    <dbReference type="NCBI Taxonomy" id="2682957"/>
    <lineage>
        <taxon>Eukaryota</taxon>
        <taxon>Fungi</taxon>
        <taxon>Dikarya</taxon>
        <taxon>Basidiomycota</taxon>
        <taxon>Agaricomycotina</taxon>
        <taxon>Agaricomycetes</taxon>
        <taxon>Agaricomycetidae</taxon>
        <taxon>Agaricales</taxon>
        <taxon>Marasmiineae</taxon>
        <taxon>Omphalotaceae</taxon>
        <taxon>Marasmiellus</taxon>
    </lineage>
</organism>
<keyword evidence="3" id="KW-1185">Reference proteome</keyword>
<evidence type="ECO:0000313" key="2">
    <source>
        <dbReference type="EMBL" id="KAK7433624.1"/>
    </source>
</evidence>
<name>A0ABR1ILT1_9AGAR</name>
<gene>
    <name evidence="1" type="ORF">VKT23_020667</name>
    <name evidence="2" type="ORF">VKT23_020673</name>
</gene>
<protein>
    <submittedName>
        <fullName evidence="1">Uncharacterized protein</fullName>
    </submittedName>
</protein>
<comment type="caution">
    <text evidence="1">The sequence shown here is derived from an EMBL/GenBank/DDBJ whole genome shotgun (WGS) entry which is preliminary data.</text>
</comment>
<dbReference type="Proteomes" id="UP001498398">
    <property type="component" value="Unassembled WGS sequence"/>
</dbReference>
<reference evidence="1 3" key="1">
    <citation type="submission" date="2024-01" db="EMBL/GenBank/DDBJ databases">
        <title>A draft genome for the cacao thread blight pathogen Marasmiellus scandens.</title>
        <authorList>
            <person name="Baruah I.K."/>
            <person name="Leung J."/>
            <person name="Bukari Y."/>
            <person name="Amoako-Attah I."/>
            <person name="Meinhardt L.W."/>
            <person name="Bailey B.A."/>
            <person name="Cohen S.P."/>
        </authorList>
    </citation>
    <scope>NUCLEOTIDE SEQUENCE [LARGE SCALE GENOMIC DNA]</scope>
    <source>
        <strain evidence="1 3">GH-19</strain>
    </source>
</reference>
<proteinExistence type="predicted"/>
<evidence type="ECO:0000313" key="3">
    <source>
        <dbReference type="Proteomes" id="UP001498398"/>
    </source>
</evidence>
<evidence type="ECO:0000313" key="1">
    <source>
        <dbReference type="EMBL" id="KAK7433618.1"/>
    </source>
</evidence>
<accession>A0ABR1ILT1</accession>
<dbReference type="EMBL" id="JBANRG010000147">
    <property type="protein sequence ID" value="KAK7433618.1"/>
    <property type="molecule type" value="Genomic_DNA"/>
</dbReference>